<name>Q8GF58_ZYMMO</name>
<proteinExistence type="predicted"/>
<accession>Q8GF58</accession>
<evidence type="ECO:0000313" key="1">
    <source>
        <dbReference type="EMBL" id="AAL36109.1"/>
    </source>
</evidence>
<protein>
    <submittedName>
        <fullName evidence="1">Uncharacterized protein</fullName>
    </submittedName>
</protein>
<keyword evidence="1" id="KW-0614">Plasmid</keyword>
<geneLocation type="plasmid" evidence="2">
    <name>pZmo1</name>
</geneLocation>
<reference evidence="1" key="1">
    <citation type="submission" date="2001-10" db="EMBL/GenBank/DDBJ databases">
        <authorList>
            <person name="Seo J."/>
            <person name="Park H."/>
            <person name="Kim H."/>
            <person name="Wang K."/>
            <person name="Yoon K."/>
            <person name="Rhee H."/>
            <person name="Kang J."/>
            <person name="Jung C."/>
            <person name="Kim M."/>
            <person name="Park C."/>
            <person name="An Y."/>
            <person name="Choi E."/>
        </authorList>
    </citation>
    <scope>NUCLEOTIDE SEQUENCE [LARGE SCALE GENOMIC DNA]</scope>
    <source>
        <strain evidence="1">ZM4</strain>
        <plasmid evidence="1">1</plasmid>
    </source>
</reference>
<evidence type="ECO:0000313" key="2">
    <source>
        <dbReference type="Proteomes" id="UP000001173"/>
    </source>
</evidence>
<keyword evidence="2" id="KW-1185">Reference proteome</keyword>
<sequence>MARHASSETTKIEKVQQWLREEKILADGVLIG</sequence>
<dbReference type="EMBL" id="AY057845">
    <property type="protein sequence ID" value="AAL36109.1"/>
    <property type="molecule type" value="Genomic_DNA"/>
</dbReference>
<dbReference type="AlphaFoldDB" id="Q8GF58"/>
<organism evidence="1 2">
    <name type="scientific">Zymomonas mobilis subsp. mobilis (strain ATCC 31821 / ZM4 / CP4)</name>
    <dbReference type="NCBI Taxonomy" id="264203"/>
    <lineage>
        <taxon>Bacteria</taxon>
        <taxon>Pseudomonadati</taxon>
        <taxon>Pseudomonadota</taxon>
        <taxon>Alphaproteobacteria</taxon>
        <taxon>Sphingomonadales</taxon>
        <taxon>Zymomonadaceae</taxon>
        <taxon>Zymomonas</taxon>
    </lineage>
</organism>
<dbReference type="Proteomes" id="UP000001173">
    <property type="component" value="Plasmid pZmo1"/>
</dbReference>